<dbReference type="OrthoDB" id="10031901at2759"/>
<sequence>MKAKMKTCIQPNCDKVFYHRTKMLKHLEDDHDLILSSSTHRFDTEREFLDWKENEEKDNLVQFTKQRGDKLTKGGRYIYYICEHDGSDKPHCARGQPARLSSRRSRKGRVKTGSICPARMLVKSELNSSVMRVTYISTHNHEPRPCIKSSRRRRTCSRTTPRRKRTSQGKVAPDGIELQASNLPTSHTGDNNAAFLIEVDLDNEDMDTDFEDPQSEVLMREEIKGYLARLTELMEDERVQRIMLPRVHDVLKETVAQCEAMTAQPASTVVQLIHPEPLGQPFPGQREHDYICI</sequence>
<feature type="domain" description="C2H2-type" evidence="2">
    <location>
        <begin position="8"/>
        <end position="31"/>
    </location>
</feature>
<evidence type="ECO:0000313" key="4">
    <source>
        <dbReference type="Proteomes" id="UP000838412"/>
    </source>
</evidence>
<gene>
    <name evidence="3" type="primary">Hypp4672</name>
    <name evidence="3" type="ORF">BLAG_LOCUS23534</name>
</gene>
<name>A0A8K0A901_BRALA</name>
<dbReference type="PANTHER" id="PTHR33936">
    <property type="entry name" value="PROTEIN CBG17840"/>
    <property type="match status" value="1"/>
</dbReference>
<feature type="region of interest" description="Disordered" evidence="1">
    <location>
        <begin position="91"/>
        <end position="111"/>
    </location>
</feature>
<dbReference type="PROSITE" id="PS00028">
    <property type="entry name" value="ZINC_FINGER_C2H2_1"/>
    <property type="match status" value="1"/>
</dbReference>
<reference evidence="3" key="1">
    <citation type="submission" date="2022-01" db="EMBL/GenBank/DDBJ databases">
        <authorList>
            <person name="Braso-Vives M."/>
        </authorList>
    </citation>
    <scope>NUCLEOTIDE SEQUENCE</scope>
</reference>
<dbReference type="InterPro" id="IPR013087">
    <property type="entry name" value="Znf_C2H2_type"/>
</dbReference>
<accession>A0A8K0A901</accession>
<organism evidence="3 4">
    <name type="scientific">Branchiostoma lanceolatum</name>
    <name type="common">Common lancelet</name>
    <name type="synonym">Amphioxus lanceolatum</name>
    <dbReference type="NCBI Taxonomy" id="7740"/>
    <lineage>
        <taxon>Eukaryota</taxon>
        <taxon>Metazoa</taxon>
        <taxon>Chordata</taxon>
        <taxon>Cephalochordata</taxon>
        <taxon>Leptocardii</taxon>
        <taxon>Amphioxiformes</taxon>
        <taxon>Branchiostomatidae</taxon>
        <taxon>Branchiostoma</taxon>
    </lineage>
</organism>
<feature type="compositionally biased region" description="Basic residues" evidence="1">
    <location>
        <begin position="149"/>
        <end position="167"/>
    </location>
</feature>
<evidence type="ECO:0000313" key="3">
    <source>
        <dbReference type="EMBL" id="CAH1271543.1"/>
    </source>
</evidence>
<dbReference type="EMBL" id="OV696693">
    <property type="protein sequence ID" value="CAH1271543.1"/>
    <property type="molecule type" value="Genomic_DNA"/>
</dbReference>
<dbReference type="Proteomes" id="UP000838412">
    <property type="component" value="Chromosome 8"/>
</dbReference>
<feature type="compositionally biased region" description="Basic residues" evidence="1">
    <location>
        <begin position="101"/>
        <end position="110"/>
    </location>
</feature>
<evidence type="ECO:0000259" key="2">
    <source>
        <dbReference type="PROSITE" id="PS00028"/>
    </source>
</evidence>
<dbReference type="PANTHER" id="PTHR33936:SF25">
    <property type="entry name" value="C2H2-TYPE DOMAIN-CONTAINING PROTEIN"/>
    <property type="match status" value="1"/>
</dbReference>
<evidence type="ECO:0000256" key="1">
    <source>
        <dbReference type="SAM" id="MobiDB-lite"/>
    </source>
</evidence>
<dbReference type="InterPro" id="IPR052797">
    <property type="entry name" value="RegFact_GeneExpr_CellDeath"/>
</dbReference>
<feature type="region of interest" description="Disordered" evidence="1">
    <location>
        <begin position="142"/>
        <end position="171"/>
    </location>
</feature>
<proteinExistence type="predicted"/>
<protein>
    <submittedName>
        <fullName evidence="3">Hypp4672 protein</fullName>
    </submittedName>
</protein>
<dbReference type="AlphaFoldDB" id="A0A8K0A901"/>
<keyword evidence="4" id="KW-1185">Reference proteome</keyword>